<dbReference type="Gene3D" id="1.10.1070.11">
    <property type="entry name" value="Phosphatidylinositol 3-/4-kinase, catalytic domain"/>
    <property type="match status" value="1"/>
</dbReference>
<dbReference type="Gene3D" id="1.25.40.70">
    <property type="entry name" value="Phosphatidylinositol 3-kinase, accessory domain (PIK)"/>
    <property type="match status" value="1"/>
</dbReference>
<dbReference type="InterPro" id="IPR001263">
    <property type="entry name" value="PI3K_accessory_dom"/>
</dbReference>
<evidence type="ECO:0000313" key="10">
    <source>
        <dbReference type="EMBL" id="KAF4614823.1"/>
    </source>
</evidence>
<evidence type="ECO:0000256" key="1">
    <source>
        <dbReference type="ARBA" id="ARBA00001686"/>
    </source>
</evidence>
<evidence type="ECO:0000313" key="11">
    <source>
        <dbReference type="Proteomes" id="UP000521872"/>
    </source>
</evidence>
<dbReference type="PROSITE" id="PS00916">
    <property type="entry name" value="PI3_4_KINASE_2"/>
    <property type="match status" value="1"/>
</dbReference>
<evidence type="ECO:0000256" key="6">
    <source>
        <dbReference type="ARBA" id="ARBA00022777"/>
    </source>
</evidence>
<dbReference type="Pfam" id="PF00613">
    <property type="entry name" value="PI3Ka"/>
    <property type="match status" value="1"/>
</dbReference>
<dbReference type="FunFam" id="1.10.1070.11:FF:000012">
    <property type="entry name" value="Phosphatidylinositol 4-kinase alpha 1"/>
    <property type="match status" value="1"/>
</dbReference>
<keyword evidence="6" id="KW-0418">Kinase</keyword>
<dbReference type="InterPro" id="IPR018936">
    <property type="entry name" value="PI3/4_kinase_CS"/>
</dbReference>
<dbReference type="PROSITE" id="PS51545">
    <property type="entry name" value="PIK_HELICAL"/>
    <property type="match status" value="1"/>
</dbReference>
<evidence type="ECO:0000259" key="9">
    <source>
        <dbReference type="PROSITE" id="PS51545"/>
    </source>
</evidence>
<name>A0A8H4QPZ8_9AGAR</name>
<dbReference type="InterPro" id="IPR042236">
    <property type="entry name" value="PI3K_accessory_sf"/>
</dbReference>
<organism evidence="10 11">
    <name type="scientific">Agrocybe pediades</name>
    <dbReference type="NCBI Taxonomy" id="84607"/>
    <lineage>
        <taxon>Eukaryota</taxon>
        <taxon>Fungi</taxon>
        <taxon>Dikarya</taxon>
        <taxon>Basidiomycota</taxon>
        <taxon>Agaricomycotina</taxon>
        <taxon>Agaricomycetes</taxon>
        <taxon>Agaricomycetidae</taxon>
        <taxon>Agaricales</taxon>
        <taxon>Agaricineae</taxon>
        <taxon>Strophariaceae</taxon>
        <taxon>Agrocybe</taxon>
    </lineage>
</organism>
<dbReference type="CDD" id="cd05167">
    <property type="entry name" value="PI4Kc_III_alpha"/>
    <property type="match status" value="1"/>
</dbReference>
<dbReference type="EC" id="2.7.1.67" evidence="3"/>
<evidence type="ECO:0000256" key="3">
    <source>
        <dbReference type="ARBA" id="ARBA00012169"/>
    </source>
</evidence>
<keyword evidence="11" id="KW-1185">Reference proteome</keyword>
<proteinExistence type="inferred from homology"/>
<evidence type="ECO:0000256" key="2">
    <source>
        <dbReference type="ARBA" id="ARBA00006209"/>
    </source>
</evidence>
<dbReference type="SUPFAM" id="SSF48371">
    <property type="entry name" value="ARM repeat"/>
    <property type="match status" value="2"/>
</dbReference>
<dbReference type="FunFam" id="1.25.40.70:FF:000011">
    <property type="entry name" value="Phosphatidylinositol 4-kinase alpha"/>
    <property type="match status" value="1"/>
</dbReference>
<evidence type="ECO:0000259" key="8">
    <source>
        <dbReference type="PROSITE" id="PS50290"/>
    </source>
</evidence>
<dbReference type="GO" id="GO:0046854">
    <property type="term" value="P:phosphatidylinositol phosphate biosynthetic process"/>
    <property type="evidence" value="ECO:0007669"/>
    <property type="project" value="InterPro"/>
</dbReference>
<dbReference type="InterPro" id="IPR036940">
    <property type="entry name" value="PI3/4_kinase_cat_sf"/>
</dbReference>
<evidence type="ECO:0000256" key="5">
    <source>
        <dbReference type="ARBA" id="ARBA00022741"/>
    </source>
</evidence>
<dbReference type="InterPro" id="IPR011009">
    <property type="entry name" value="Kinase-like_dom_sf"/>
</dbReference>
<dbReference type="Pfam" id="PF19274">
    <property type="entry name" value="PI4K_N"/>
    <property type="match status" value="2"/>
</dbReference>
<sequence length="1967" mass="221075">MDCLELNIHQRILSEIASNDDSAFSQELLSCRVQTRVDALLQKQEKEVIVDDVDPGEHFERVYMSTTRVQCNIAFADLLVNCPNSFNDNIDTVVPTLIDILRDVPNINYDKSLSWIDWALPDQLVFSTISALLRLSNEYESFREQATSAIFFFVSQTVQRIQISNSLDVLTQLMPALHGFYRAISSTSYCWTLSQWETLTLHLKSLCSSKIIERLNHLLVDILQKEDVNHEDLHLVKTFVTRYVAQGRPLSGHFIVCCVLETEWTVLAQVLAPPTSTRNPVVEAAAANKAWVSLTRNAVAELENVAEETRGTLQDTVKYSLQCFTDLLVQIEEMESEPSIDTCTWETMSESLKLASVCCLALNELDQKLYSRILLLLSNESPISDNLVQEATLKATTVLVRRFPEIAPNMVFHLRRFVTSALPLFEFGFHSENRAPPPLSAAAKCLALCIKLAPGDDLIMSNMYSLLNYIAATSKEIYDSSSVYNHTQGPLAFGRGNPHSLESGLHGLSEDEKRLVGISTISAVTRLALEFKMEEVTRLTISMLLQRLPSAEPTVEAAVAYNLVDLALTAPTSAFIDIIKAFSAINRSANPDDPRFSNNMVLAAQTRLAQDLHERPELYETYLVELLTLFADKGVAIQNLKIADHRVKTDDMVEQLASLLLPIDALLAHNDFHPSQDPSPEMLTLFRNMWFLCILFGFTTENKAEVTAMDWLKPALGRIALKTPAMVIEESHDAVASNVEYNSVIRQEYANTVVSVHRTLLTGYLKYRTNDVRYLSSGQVIFILTLHDIESMRSSAGYPSSLVAYFINDSLNSHPGLSACMDSIAEKASVIRDTINDLNTKASQQALPRHLSSELLSLVVLSTHRVAKAREIAFKYLNRLITSFPSLMCDPTLVFAILEVLTLLQRSCENEYIDEYNPTHEFHSDRSGITLQLTDSYQVRNEIYGQLNRYANSWFELAIGRAPMELQSTLQKYLALNQSSTGINSAEIGASMAEQFGKAIGSAHRQLSSLSSLSHWKLDAAKVLSSQIAIKGYYAGEAAGIRLANRESADKLATLPPQSAPSTEISALKSKLSNSLEEIRGKSSALTVHDLRRLLFRCAATLISLEQNDYDLLHYLVQLPFGVGTPSAVASGIDVWSWVIAEKPSVEVALMSEILFAWSETISQHRGIFSKTLNYKDPFYSPISYSPTDKDTIDRGLAQARRILTPHALVLQMLLSRLQAARYHRPGVMLIIQHLVLRSARAYKTMSTHALSREARFSFLLFAFETLKSSHLDGYCENALRESVYTAALSWFAVRPQWSYGANRVQVDADIKVLSEFLAYLQVDSVRGPPNISSLSNPRTTSYFADRMRSLNLPLRLLTENEIFRLSVWGNPANDARKGGDLVGNTERTLLDASWAGIARTVWRVDPAIAIFLTERFKNLALRYEVSKLVRSSTVDALDIPEALPFLLGERLDTHVRRDLKHLLVWAPVPPIVANTFFEHRFNSDPLVLQYAHRVLAEHPVELTFFFIPQVVQALRYDDLGYVARFIFETAKISQLFCHQIIWNMKANCYKDDAAEIEDPMKPVLDAMTAKVVDSLSGSARAFYDREFSFFNEVTSISGKLKPFIKKTKPEKKAKIDEEMAKITVDVGVYLPSNPDGIVIDIDKKSGRPLQSHAKAPFMATFKVRKERVEVNTDPDSLLDGGIETRTEYDVWQQAIFKVGDDCRQDVLALQVIAMFKNIFTSVGLTLYLFPYRVTATAPGCGVIDVVPNATSRDEMGRAKVNDLLDFFVAKYGGPDTTSFQKARLNFIQSMAAYSVACFILQIKDRHNGNIMIDGEGHIVHIDFGFLFDIDEWIFHLLTYTDTYLLLSAGVKFEPHSFKLNHEMVVLMGGRYSQGYQMFQSLTVKAFLAIRPFAEQIIDTVQLMLDTGLPSFKGEPTIRRLRDRFALHLNERQAADFMMGIIRNAHENVRSTAYDEFQRLQNGIPYK</sequence>
<dbReference type="PROSITE" id="PS00915">
    <property type="entry name" value="PI3_4_KINASE_1"/>
    <property type="match status" value="1"/>
</dbReference>
<keyword evidence="4" id="KW-0808">Transferase</keyword>
<feature type="domain" description="PIK helical" evidence="9">
    <location>
        <begin position="1385"/>
        <end position="1571"/>
    </location>
</feature>
<evidence type="ECO:0000256" key="4">
    <source>
        <dbReference type="ARBA" id="ARBA00022679"/>
    </source>
</evidence>
<dbReference type="FunFam" id="3.30.1010.10:FF:000014">
    <property type="entry name" value="Phosphatidylinositol 4-kinase STT4"/>
    <property type="match status" value="1"/>
</dbReference>
<dbReference type="SMART" id="SM00145">
    <property type="entry name" value="PI3Ka"/>
    <property type="match status" value="1"/>
</dbReference>
<dbReference type="PROSITE" id="PS50290">
    <property type="entry name" value="PI3_4_KINASE_3"/>
    <property type="match status" value="1"/>
</dbReference>
<dbReference type="PANTHER" id="PTHR10048">
    <property type="entry name" value="PHOSPHATIDYLINOSITOL KINASE"/>
    <property type="match status" value="1"/>
</dbReference>
<comment type="catalytic activity">
    <reaction evidence="1">
        <text>a 1,2-diacyl-sn-glycero-3-phospho-(1D-myo-inositol) + ATP = a 1,2-diacyl-sn-glycero-3-phospho-(1D-myo-inositol 4-phosphate) + ADP + H(+)</text>
        <dbReference type="Rhea" id="RHEA:19877"/>
        <dbReference type="ChEBI" id="CHEBI:15378"/>
        <dbReference type="ChEBI" id="CHEBI:30616"/>
        <dbReference type="ChEBI" id="CHEBI:57880"/>
        <dbReference type="ChEBI" id="CHEBI:58178"/>
        <dbReference type="ChEBI" id="CHEBI:456216"/>
        <dbReference type="EC" id="2.7.1.67"/>
    </reaction>
</comment>
<accession>A0A8H4QPZ8</accession>
<evidence type="ECO:0000256" key="7">
    <source>
        <dbReference type="ARBA" id="ARBA00022840"/>
    </source>
</evidence>
<dbReference type="InterPro" id="IPR000403">
    <property type="entry name" value="PI3/4_kinase_cat_dom"/>
</dbReference>
<dbReference type="InterPro" id="IPR045495">
    <property type="entry name" value="PI4K_N"/>
</dbReference>
<dbReference type="Gene3D" id="3.30.1010.10">
    <property type="entry name" value="Phosphatidylinositol 3-kinase Catalytic Subunit, Chain A, domain 4"/>
    <property type="match status" value="1"/>
</dbReference>
<keyword evidence="5" id="KW-0547">Nucleotide-binding</keyword>
<protein>
    <recommendedName>
        <fullName evidence="3">1-phosphatidylinositol 4-kinase</fullName>
        <ecNumber evidence="3">2.7.1.67</ecNumber>
    </recommendedName>
</protein>
<keyword evidence="7" id="KW-0067">ATP-binding</keyword>
<comment type="caution">
    <text evidence="10">The sequence shown here is derived from an EMBL/GenBank/DDBJ whole genome shotgun (WGS) entry which is preliminary data.</text>
</comment>
<dbReference type="InterPro" id="IPR015433">
    <property type="entry name" value="PI3/4_kinase"/>
</dbReference>
<dbReference type="InterPro" id="IPR016024">
    <property type="entry name" value="ARM-type_fold"/>
</dbReference>
<reference evidence="10 11" key="1">
    <citation type="submission" date="2019-12" db="EMBL/GenBank/DDBJ databases">
        <authorList>
            <person name="Floudas D."/>
            <person name="Bentzer J."/>
            <person name="Ahren D."/>
            <person name="Johansson T."/>
            <person name="Persson P."/>
            <person name="Tunlid A."/>
        </authorList>
    </citation>
    <scope>NUCLEOTIDE SEQUENCE [LARGE SCALE GENOMIC DNA]</scope>
    <source>
        <strain evidence="10 11">CBS 102.39</strain>
    </source>
</reference>
<dbReference type="EMBL" id="JAACJL010000044">
    <property type="protein sequence ID" value="KAF4614823.1"/>
    <property type="molecule type" value="Genomic_DNA"/>
</dbReference>
<dbReference type="Pfam" id="PF00454">
    <property type="entry name" value="PI3_PI4_kinase"/>
    <property type="match status" value="1"/>
</dbReference>
<dbReference type="GO" id="GO:0005737">
    <property type="term" value="C:cytoplasm"/>
    <property type="evidence" value="ECO:0007669"/>
    <property type="project" value="TreeGrafter"/>
</dbReference>
<dbReference type="Proteomes" id="UP000521872">
    <property type="component" value="Unassembled WGS sequence"/>
</dbReference>
<dbReference type="GO" id="GO:0004430">
    <property type="term" value="F:1-phosphatidylinositol 4-kinase activity"/>
    <property type="evidence" value="ECO:0007669"/>
    <property type="project" value="UniProtKB-EC"/>
</dbReference>
<dbReference type="PANTHER" id="PTHR10048:SF15">
    <property type="entry name" value="PHOSPHATIDYLINOSITOL 4-KINASE ALPHA"/>
    <property type="match status" value="1"/>
</dbReference>
<comment type="similarity">
    <text evidence="2">Belongs to the PI3/PI4-kinase family. Type III PI4K subfamily.</text>
</comment>
<gene>
    <name evidence="10" type="ORF">D9613_002727</name>
</gene>
<dbReference type="SUPFAM" id="SSF56112">
    <property type="entry name" value="Protein kinase-like (PK-like)"/>
    <property type="match status" value="1"/>
</dbReference>
<dbReference type="GO" id="GO:0048015">
    <property type="term" value="P:phosphatidylinositol-mediated signaling"/>
    <property type="evidence" value="ECO:0007669"/>
    <property type="project" value="TreeGrafter"/>
</dbReference>
<dbReference type="GO" id="GO:0005524">
    <property type="term" value="F:ATP binding"/>
    <property type="evidence" value="ECO:0007669"/>
    <property type="project" value="UniProtKB-KW"/>
</dbReference>
<feature type="domain" description="PI3K/PI4K catalytic" evidence="8">
    <location>
        <begin position="1672"/>
        <end position="1950"/>
    </location>
</feature>
<dbReference type="GO" id="GO:0005886">
    <property type="term" value="C:plasma membrane"/>
    <property type="evidence" value="ECO:0007669"/>
    <property type="project" value="TreeGrafter"/>
</dbReference>
<dbReference type="SMART" id="SM00146">
    <property type="entry name" value="PI3Kc"/>
    <property type="match status" value="1"/>
</dbReference>